<comment type="cofactor">
    <cofactor evidence="1">
        <name>FMN</name>
        <dbReference type="ChEBI" id="CHEBI:58210"/>
    </cofactor>
</comment>
<dbReference type="Pfam" id="PF01613">
    <property type="entry name" value="Flavin_Reduct"/>
    <property type="match status" value="1"/>
</dbReference>
<evidence type="ECO:0000256" key="3">
    <source>
        <dbReference type="ARBA" id="ARBA00038054"/>
    </source>
</evidence>
<evidence type="ECO:0000259" key="4">
    <source>
        <dbReference type="Pfam" id="PF01613"/>
    </source>
</evidence>
<keyword evidence="2" id="KW-0285">Flavoprotein</keyword>
<organism evidence="5 6">
    <name type="scientific">Sulfurovum zhangzhouensis</name>
    <dbReference type="NCBI Taxonomy" id="3019067"/>
    <lineage>
        <taxon>Bacteria</taxon>
        <taxon>Pseudomonadati</taxon>
        <taxon>Campylobacterota</taxon>
        <taxon>Epsilonproteobacteria</taxon>
        <taxon>Campylobacterales</taxon>
        <taxon>Sulfurovaceae</taxon>
        <taxon>Sulfurovum</taxon>
    </lineage>
</organism>
<dbReference type="Proteomes" id="UP001169069">
    <property type="component" value="Unassembled WGS sequence"/>
</dbReference>
<dbReference type="EMBL" id="JAQIBD010000001">
    <property type="protein sequence ID" value="MDM5270917.1"/>
    <property type="molecule type" value="Genomic_DNA"/>
</dbReference>
<dbReference type="SUPFAM" id="SSF50475">
    <property type="entry name" value="FMN-binding split barrel"/>
    <property type="match status" value="1"/>
</dbReference>
<comment type="caution">
    <text evidence="5">The sequence shown here is derived from an EMBL/GenBank/DDBJ whole genome shotgun (WGS) entry which is preliminary data.</text>
</comment>
<dbReference type="InterPro" id="IPR052174">
    <property type="entry name" value="Flavoredoxin"/>
</dbReference>
<name>A0ABT7QVP4_9BACT</name>
<protein>
    <submittedName>
        <fullName evidence="5">Flavin reductase</fullName>
    </submittedName>
</protein>
<dbReference type="PANTHER" id="PTHR43567">
    <property type="entry name" value="FLAVOREDOXIN-RELATED-RELATED"/>
    <property type="match status" value="1"/>
</dbReference>
<reference evidence="5" key="1">
    <citation type="submission" date="2023-01" db="EMBL/GenBank/DDBJ databases">
        <title>Sulfurovum sp. zt1-1 genome assembly.</title>
        <authorList>
            <person name="Wang J."/>
        </authorList>
    </citation>
    <scope>NUCLEOTIDE SEQUENCE</scope>
    <source>
        <strain evidence="5">Zt1-1</strain>
    </source>
</reference>
<dbReference type="InterPro" id="IPR012349">
    <property type="entry name" value="Split_barrel_FMN-bd"/>
</dbReference>
<dbReference type="PANTHER" id="PTHR43567:SF1">
    <property type="entry name" value="FLAVOREDOXIN"/>
    <property type="match status" value="1"/>
</dbReference>
<evidence type="ECO:0000256" key="1">
    <source>
        <dbReference type="ARBA" id="ARBA00001917"/>
    </source>
</evidence>
<evidence type="ECO:0000256" key="2">
    <source>
        <dbReference type="ARBA" id="ARBA00022630"/>
    </source>
</evidence>
<evidence type="ECO:0000313" key="6">
    <source>
        <dbReference type="Proteomes" id="UP001169069"/>
    </source>
</evidence>
<proteinExistence type="inferred from homology"/>
<sequence>MRIARSPFRYAVTVRGENHTHSMLEEHSSFTLNFLPFSWMETVDMTGRLDGNTDDKLSQSDLEIEGKDKYGNILLSTSDFIYECKVCDTYRNGDHTLFITDVSNICVNKV</sequence>
<dbReference type="InterPro" id="IPR002563">
    <property type="entry name" value="Flavin_Rdtase-like_dom"/>
</dbReference>
<feature type="domain" description="Flavin reductase like" evidence="4">
    <location>
        <begin position="6"/>
        <end position="107"/>
    </location>
</feature>
<gene>
    <name evidence="5" type="ORF">PGH07_01850</name>
</gene>
<accession>A0ABT7QVP4</accession>
<comment type="similarity">
    <text evidence="3">Belongs to the flavoredoxin family.</text>
</comment>
<evidence type="ECO:0000313" key="5">
    <source>
        <dbReference type="EMBL" id="MDM5270917.1"/>
    </source>
</evidence>
<dbReference type="Gene3D" id="2.30.110.10">
    <property type="entry name" value="Electron Transport, Fmn-binding Protein, Chain A"/>
    <property type="match status" value="1"/>
</dbReference>
<dbReference type="RefSeq" id="WP_289412193.1">
    <property type="nucleotide sequence ID" value="NZ_JAQIBD010000001.1"/>
</dbReference>
<keyword evidence="6" id="KW-1185">Reference proteome</keyword>